<sequence length="70" mass="8176">MSEEDWKYLESLMDSFGTLLSDIPYGRRDEAWWNKFYEFSDLVKKQIKKVQSSEVPPDVDGQPTVKKATS</sequence>
<accession>X0YQI0</accession>
<reference evidence="2" key="1">
    <citation type="journal article" date="2014" name="Front. Microbiol.">
        <title>High frequency of phylogenetically diverse reductive dehalogenase-homologous genes in deep subseafloor sedimentary metagenomes.</title>
        <authorList>
            <person name="Kawai M."/>
            <person name="Futagami T."/>
            <person name="Toyoda A."/>
            <person name="Takaki Y."/>
            <person name="Nishi S."/>
            <person name="Hori S."/>
            <person name="Arai W."/>
            <person name="Tsubouchi T."/>
            <person name="Morono Y."/>
            <person name="Uchiyama I."/>
            <person name="Ito T."/>
            <person name="Fujiyama A."/>
            <person name="Inagaki F."/>
            <person name="Takami H."/>
        </authorList>
    </citation>
    <scope>NUCLEOTIDE SEQUENCE</scope>
    <source>
        <strain evidence="2">Expedition CK06-06</strain>
    </source>
</reference>
<protein>
    <submittedName>
        <fullName evidence="2">Uncharacterized protein</fullName>
    </submittedName>
</protein>
<comment type="caution">
    <text evidence="2">The sequence shown here is derived from an EMBL/GenBank/DDBJ whole genome shotgun (WGS) entry which is preliminary data.</text>
</comment>
<gene>
    <name evidence="2" type="ORF">S01H1_77150</name>
</gene>
<organism evidence="2">
    <name type="scientific">marine sediment metagenome</name>
    <dbReference type="NCBI Taxonomy" id="412755"/>
    <lineage>
        <taxon>unclassified sequences</taxon>
        <taxon>metagenomes</taxon>
        <taxon>ecological metagenomes</taxon>
    </lineage>
</organism>
<name>X0YQI0_9ZZZZ</name>
<dbReference type="AlphaFoldDB" id="X0YQI0"/>
<evidence type="ECO:0000313" key="2">
    <source>
        <dbReference type="EMBL" id="GAG49147.1"/>
    </source>
</evidence>
<dbReference type="EMBL" id="BARS01051834">
    <property type="protein sequence ID" value="GAG49147.1"/>
    <property type="molecule type" value="Genomic_DNA"/>
</dbReference>
<feature type="region of interest" description="Disordered" evidence="1">
    <location>
        <begin position="51"/>
        <end position="70"/>
    </location>
</feature>
<evidence type="ECO:0000256" key="1">
    <source>
        <dbReference type="SAM" id="MobiDB-lite"/>
    </source>
</evidence>
<proteinExistence type="predicted"/>